<evidence type="ECO:0000313" key="7">
    <source>
        <dbReference type="EMBL" id="PTE23419.1"/>
    </source>
</evidence>
<evidence type="ECO:0000256" key="4">
    <source>
        <dbReference type="ARBA" id="ARBA00022729"/>
    </source>
</evidence>
<dbReference type="Gene3D" id="3.10.105.10">
    <property type="entry name" value="Dipeptide-binding Protein, Domain 3"/>
    <property type="match status" value="1"/>
</dbReference>
<feature type="signal peptide" evidence="5">
    <location>
        <begin position="1"/>
        <end position="25"/>
    </location>
</feature>
<sequence length="529" mass="58915">MTAHPFRTGLCALALLAGTTTLASAQVTLVRGNDTDPATLDHHLTSSVAESRILHDLYEGLVIQNAKGEVEPGDAESWEISEDGLTYTFKLRQDAKWSNGDPVTAGDYLFAFRRIMTPATAAGYASILFPVLNAEAITAGQKQPDELGVEAVDDHTLKITLNAPTPYFLELLTHQTALPLHQTTVEAEGSNFTRAGVMVTNGAYMLESFTPNDRIVMVKNPNFRDADTVQIDRIEWTPFEDRATCLRRFEAGEVHICSDVPAEQMSYMRENLPTNLRIAPYLGTYYLPVKTTNEGPLSDPRVRQAISMVIDRDFIAEEVWQETMLPAYSLVPPGIANYVAEPPMLDYAETDLLDREDQAKALLEEAGVAEGSLTLDLRYNTSENNKNTMTAVADMLKNIGINATLNEMEGAGYFNYLREDGPFDMVRAGWIGDYSDPQNFLYLNQSGVSFNYSKWTNEEYDRLMQEASTTLDLAARAEILADAERIFLAEVPSIPILTYSSRALVSDRVQGWEDNLPDVHYTRWLSLSE</sequence>
<dbReference type="FunFam" id="3.90.76.10:FF:000001">
    <property type="entry name" value="Oligopeptide ABC transporter substrate-binding protein"/>
    <property type="match status" value="1"/>
</dbReference>
<dbReference type="AlphaFoldDB" id="A0A2T4JZS6"/>
<evidence type="ECO:0000256" key="2">
    <source>
        <dbReference type="ARBA" id="ARBA00005695"/>
    </source>
</evidence>
<dbReference type="SUPFAM" id="SSF53850">
    <property type="entry name" value="Periplasmic binding protein-like II"/>
    <property type="match status" value="1"/>
</dbReference>
<evidence type="ECO:0000259" key="6">
    <source>
        <dbReference type="Pfam" id="PF00496"/>
    </source>
</evidence>
<gene>
    <name evidence="7" type="ORF">C5F48_02185</name>
</gene>
<dbReference type="PANTHER" id="PTHR30290:SF10">
    <property type="entry name" value="PERIPLASMIC OLIGOPEPTIDE-BINDING PROTEIN-RELATED"/>
    <property type="match status" value="1"/>
</dbReference>
<dbReference type="GO" id="GO:0043190">
    <property type="term" value="C:ATP-binding cassette (ABC) transporter complex"/>
    <property type="evidence" value="ECO:0007669"/>
    <property type="project" value="InterPro"/>
</dbReference>
<dbReference type="EMBL" id="PZKG01000005">
    <property type="protein sequence ID" value="PTE23419.1"/>
    <property type="molecule type" value="Genomic_DNA"/>
</dbReference>
<name>A0A2T4JZS6_9RHOB</name>
<keyword evidence="8" id="KW-1185">Reference proteome</keyword>
<feature type="domain" description="Solute-binding protein family 5" evidence="6">
    <location>
        <begin position="69"/>
        <end position="447"/>
    </location>
</feature>
<protein>
    <submittedName>
        <fullName evidence="7">ABC transporter substrate-binding protein</fullName>
    </submittedName>
</protein>
<keyword evidence="4 5" id="KW-0732">Signal</keyword>
<evidence type="ECO:0000256" key="3">
    <source>
        <dbReference type="ARBA" id="ARBA00022448"/>
    </source>
</evidence>
<dbReference type="InterPro" id="IPR039424">
    <property type="entry name" value="SBP_5"/>
</dbReference>
<dbReference type="GO" id="GO:1904680">
    <property type="term" value="F:peptide transmembrane transporter activity"/>
    <property type="evidence" value="ECO:0007669"/>
    <property type="project" value="TreeGrafter"/>
</dbReference>
<comment type="caution">
    <text evidence="7">The sequence shown here is derived from an EMBL/GenBank/DDBJ whole genome shotgun (WGS) entry which is preliminary data.</text>
</comment>
<keyword evidence="3" id="KW-0813">Transport</keyword>
<evidence type="ECO:0000256" key="5">
    <source>
        <dbReference type="SAM" id="SignalP"/>
    </source>
</evidence>
<feature type="chain" id="PRO_5015661376" evidence="5">
    <location>
        <begin position="26"/>
        <end position="529"/>
    </location>
</feature>
<organism evidence="7 8">
    <name type="scientific">Cereibacter changlensis JA139</name>
    <dbReference type="NCBI Taxonomy" id="1188249"/>
    <lineage>
        <taxon>Bacteria</taxon>
        <taxon>Pseudomonadati</taxon>
        <taxon>Pseudomonadota</taxon>
        <taxon>Alphaproteobacteria</taxon>
        <taxon>Rhodobacterales</taxon>
        <taxon>Paracoccaceae</taxon>
        <taxon>Cereibacter</taxon>
    </lineage>
</organism>
<evidence type="ECO:0000313" key="8">
    <source>
        <dbReference type="Proteomes" id="UP000241010"/>
    </source>
</evidence>
<dbReference type="OrthoDB" id="9803988at2"/>
<reference evidence="7 8" key="1">
    <citation type="submission" date="2018-03" db="EMBL/GenBank/DDBJ databases">
        <title>Cereibacter changlensis.</title>
        <authorList>
            <person name="Meyer T.E."/>
            <person name="Miller S."/>
            <person name="Lodha T."/>
            <person name="Gandham S."/>
            <person name="Chintalapati S."/>
            <person name="Chintalapati V.R."/>
        </authorList>
    </citation>
    <scope>NUCLEOTIDE SEQUENCE [LARGE SCALE GENOMIC DNA]</scope>
    <source>
        <strain evidence="7 8">JA139</strain>
    </source>
</reference>
<dbReference type="PIRSF" id="PIRSF002741">
    <property type="entry name" value="MppA"/>
    <property type="match status" value="1"/>
</dbReference>
<dbReference type="InterPro" id="IPR000914">
    <property type="entry name" value="SBP_5_dom"/>
</dbReference>
<comment type="similarity">
    <text evidence="2">Belongs to the bacterial solute-binding protein 5 family.</text>
</comment>
<dbReference type="Proteomes" id="UP000241010">
    <property type="component" value="Unassembled WGS sequence"/>
</dbReference>
<dbReference type="RefSeq" id="WP_107662268.1">
    <property type="nucleotide sequence ID" value="NZ_PZKG01000005.1"/>
</dbReference>
<comment type="subcellular location">
    <subcellularLocation>
        <location evidence="1">Periplasm</location>
    </subcellularLocation>
</comment>
<dbReference type="Pfam" id="PF00496">
    <property type="entry name" value="SBP_bac_5"/>
    <property type="match status" value="1"/>
</dbReference>
<accession>A0A2T4JZS6</accession>
<evidence type="ECO:0000256" key="1">
    <source>
        <dbReference type="ARBA" id="ARBA00004418"/>
    </source>
</evidence>
<proteinExistence type="inferred from homology"/>
<dbReference type="CDD" id="cd08504">
    <property type="entry name" value="PBP2_OppA"/>
    <property type="match status" value="1"/>
</dbReference>
<dbReference type="GO" id="GO:0015833">
    <property type="term" value="P:peptide transport"/>
    <property type="evidence" value="ECO:0007669"/>
    <property type="project" value="TreeGrafter"/>
</dbReference>
<dbReference type="InterPro" id="IPR030678">
    <property type="entry name" value="Peptide/Ni-bd"/>
</dbReference>
<dbReference type="Gene3D" id="3.90.76.10">
    <property type="entry name" value="Dipeptide-binding Protein, Domain 1"/>
    <property type="match status" value="1"/>
</dbReference>
<dbReference type="Gene3D" id="3.40.190.10">
    <property type="entry name" value="Periplasmic binding protein-like II"/>
    <property type="match status" value="1"/>
</dbReference>
<dbReference type="GO" id="GO:0030288">
    <property type="term" value="C:outer membrane-bounded periplasmic space"/>
    <property type="evidence" value="ECO:0007669"/>
    <property type="project" value="TreeGrafter"/>
</dbReference>
<dbReference type="PANTHER" id="PTHR30290">
    <property type="entry name" value="PERIPLASMIC BINDING COMPONENT OF ABC TRANSPORTER"/>
    <property type="match status" value="1"/>
</dbReference>